<feature type="domain" description="Peptidase M12B" evidence="2">
    <location>
        <begin position="1"/>
        <end position="70"/>
    </location>
</feature>
<evidence type="ECO:0000259" key="2">
    <source>
        <dbReference type="PROSITE" id="PS50215"/>
    </source>
</evidence>
<protein>
    <recommendedName>
        <fullName evidence="2">Peptidase M12B domain-containing protein</fullName>
    </recommendedName>
</protein>
<reference evidence="3" key="3">
    <citation type="submission" date="2023-05" db="EMBL/GenBank/DDBJ databases">
        <authorList>
            <person name="Smith C.H."/>
        </authorList>
    </citation>
    <scope>NUCLEOTIDE SEQUENCE</scope>
    <source>
        <strain evidence="3">CHS0354</strain>
        <tissue evidence="3">Mantle</tissue>
    </source>
</reference>
<dbReference type="GO" id="GO:0004222">
    <property type="term" value="F:metalloendopeptidase activity"/>
    <property type="evidence" value="ECO:0007669"/>
    <property type="project" value="InterPro"/>
</dbReference>
<reference evidence="3" key="2">
    <citation type="journal article" date="2021" name="Genome Biol. Evol.">
        <title>Developing a high-quality reference genome for a parasitic bivalve with doubly uniparental inheritance (Bivalvia: Unionida).</title>
        <authorList>
            <person name="Smith C.H."/>
        </authorList>
    </citation>
    <scope>NUCLEOTIDE SEQUENCE</scope>
    <source>
        <strain evidence="3">CHS0354</strain>
        <tissue evidence="3">Mantle</tissue>
    </source>
</reference>
<comment type="caution">
    <text evidence="1">Lacks conserved residue(s) required for the propagation of feature annotation.</text>
</comment>
<gene>
    <name evidence="3" type="ORF">CHS0354_026047</name>
</gene>
<reference evidence="3" key="1">
    <citation type="journal article" date="2021" name="Genome Biol. Evol.">
        <title>A High-Quality Reference Genome for a Parasitic Bivalve with Doubly Uniparental Inheritance (Bivalvia: Unionida).</title>
        <authorList>
            <person name="Smith C.H."/>
        </authorList>
    </citation>
    <scope>NUCLEOTIDE SEQUENCE</scope>
    <source>
        <strain evidence="3">CHS0354</strain>
    </source>
</reference>
<keyword evidence="4" id="KW-1185">Reference proteome</keyword>
<sequence length="88" mass="10288">MNRSLGASHDGEGDAKDCKAEDHFIMSSALPVFDPKDTYSRNPWMFSNCSVESFKKTLKTKYATMRIEKYSILNPIHFRFFYQIAYFD</sequence>
<organism evidence="3 4">
    <name type="scientific">Potamilus streckersoni</name>
    <dbReference type="NCBI Taxonomy" id="2493646"/>
    <lineage>
        <taxon>Eukaryota</taxon>
        <taxon>Metazoa</taxon>
        <taxon>Spiralia</taxon>
        <taxon>Lophotrochozoa</taxon>
        <taxon>Mollusca</taxon>
        <taxon>Bivalvia</taxon>
        <taxon>Autobranchia</taxon>
        <taxon>Heteroconchia</taxon>
        <taxon>Palaeoheterodonta</taxon>
        <taxon>Unionida</taxon>
        <taxon>Unionoidea</taxon>
        <taxon>Unionidae</taxon>
        <taxon>Ambleminae</taxon>
        <taxon>Lampsilini</taxon>
        <taxon>Potamilus</taxon>
    </lineage>
</organism>
<evidence type="ECO:0000313" key="3">
    <source>
        <dbReference type="EMBL" id="KAK3591033.1"/>
    </source>
</evidence>
<dbReference type="EMBL" id="JAEAOA010001555">
    <property type="protein sequence ID" value="KAK3591033.1"/>
    <property type="molecule type" value="Genomic_DNA"/>
</dbReference>
<name>A0AAE0SG26_9BIVA</name>
<dbReference type="AlphaFoldDB" id="A0AAE0SG26"/>
<dbReference type="GO" id="GO:0006508">
    <property type="term" value="P:proteolysis"/>
    <property type="evidence" value="ECO:0007669"/>
    <property type="project" value="InterPro"/>
</dbReference>
<dbReference type="PROSITE" id="PS50215">
    <property type="entry name" value="ADAM_MEPRO"/>
    <property type="match status" value="1"/>
</dbReference>
<evidence type="ECO:0000256" key="1">
    <source>
        <dbReference type="PROSITE-ProRule" id="PRU00276"/>
    </source>
</evidence>
<dbReference type="SUPFAM" id="SSF55486">
    <property type="entry name" value="Metalloproteases ('zincins'), catalytic domain"/>
    <property type="match status" value="1"/>
</dbReference>
<dbReference type="InterPro" id="IPR024079">
    <property type="entry name" value="MetalloPept_cat_dom_sf"/>
</dbReference>
<dbReference type="Gene3D" id="3.40.390.10">
    <property type="entry name" value="Collagenase (Catalytic Domain)"/>
    <property type="match status" value="1"/>
</dbReference>
<dbReference type="Proteomes" id="UP001195483">
    <property type="component" value="Unassembled WGS sequence"/>
</dbReference>
<comment type="caution">
    <text evidence="3">The sequence shown here is derived from an EMBL/GenBank/DDBJ whole genome shotgun (WGS) entry which is preliminary data.</text>
</comment>
<evidence type="ECO:0000313" key="4">
    <source>
        <dbReference type="Proteomes" id="UP001195483"/>
    </source>
</evidence>
<dbReference type="InterPro" id="IPR001590">
    <property type="entry name" value="Peptidase_M12B"/>
</dbReference>
<proteinExistence type="predicted"/>
<accession>A0AAE0SG26</accession>